<keyword evidence="3" id="KW-1185">Reference proteome</keyword>
<feature type="domain" description="C2" evidence="1">
    <location>
        <begin position="90"/>
        <end position="217"/>
    </location>
</feature>
<sequence>MGEIIFYTIISDPPLYVNCKGIGQKVQYNYLKHDPFDGFIKPKEECIIILPSIHKGSNQNGDIVAKALVFSTLQEEISQESPLARFYKRQTEDIVNIFMKNEDYDLYQRLELYISCENLPNLDITSKTDPLVICYVIQDKNEIERHRTEVIANELNPKFARAFFIQHTFNKNFKLKFVVYNVDAYDENNEEHIMEEIGEVQCEINDIIQGNNYVFGGTKIQFIIGIDFTQMPNNIYETDTEYQEDLKKLKNEYVQALKLISSFIQYYQISQYIPVYGIGARLQPSYTFYSNCFAISGHFFDPKIDISNSEKLVQAYLNTFKKIKQSGTLIFSDILKLHQEYSKNYQFTQEKQNYFVLILLSHNELLQSDIEETKANLFYGCENNVSVINIGIGKGDFQYTSELKQDSEGFSCLVDIQTVVVIVISIKRLNNALLAIKHLNMLKDKIYYDKKKIIEQNKYNEEKKVFSAPQTF</sequence>
<dbReference type="PROSITE" id="PS50004">
    <property type="entry name" value="C2"/>
    <property type="match status" value="1"/>
</dbReference>
<dbReference type="OrthoDB" id="307756at2759"/>
<dbReference type="InterPro" id="IPR045052">
    <property type="entry name" value="Copine"/>
</dbReference>
<dbReference type="PANTHER" id="PTHR10857:SF106">
    <property type="entry name" value="C2 DOMAIN-CONTAINING PROTEIN"/>
    <property type="match status" value="1"/>
</dbReference>
<dbReference type="STRING" id="857967.G0QYV2"/>
<evidence type="ECO:0000313" key="2">
    <source>
        <dbReference type="EMBL" id="EGR29597.1"/>
    </source>
</evidence>
<name>G0QYV2_ICHMU</name>
<proteinExistence type="predicted"/>
<dbReference type="EMBL" id="GL984128">
    <property type="protein sequence ID" value="EGR29597.1"/>
    <property type="molecule type" value="Genomic_DNA"/>
</dbReference>
<dbReference type="InterPro" id="IPR010734">
    <property type="entry name" value="Copine_C"/>
</dbReference>
<dbReference type="GO" id="GO:0005886">
    <property type="term" value="C:plasma membrane"/>
    <property type="evidence" value="ECO:0007669"/>
    <property type="project" value="TreeGrafter"/>
</dbReference>
<dbReference type="Proteomes" id="UP000008983">
    <property type="component" value="Unassembled WGS sequence"/>
</dbReference>
<dbReference type="InterPro" id="IPR000008">
    <property type="entry name" value="C2_dom"/>
</dbReference>
<dbReference type="OMA" id="NAGESWL"/>
<dbReference type="eggNOG" id="KOG1327">
    <property type="taxonomic scope" value="Eukaryota"/>
</dbReference>
<dbReference type="Gene3D" id="2.60.40.150">
    <property type="entry name" value="C2 domain"/>
    <property type="match status" value="1"/>
</dbReference>
<dbReference type="InterPro" id="IPR035892">
    <property type="entry name" value="C2_domain_sf"/>
</dbReference>
<dbReference type="SMART" id="SM00239">
    <property type="entry name" value="C2"/>
    <property type="match status" value="1"/>
</dbReference>
<organism evidence="2 3">
    <name type="scientific">Ichthyophthirius multifiliis</name>
    <name type="common">White spot disease agent</name>
    <name type="synonym">Ich</name>
    <dbReference type="NCBI Taxonomy" id="5932"/>
    <lineage>
        <taxon>Eukaryota</taxon>
        <taxon>Sar</taxon>
        <taxon>Alveolata</taxon>
        <taxon>Ciliophora</taxon>
        <taxon>Intramacronucleata</taxon>
        <taxon>Oligohymenophorea</taxon>
        <taxon>Hymenostomatida</taxon>
        <taxon>Ophryoglenina</taxon>
        <taxon>Ichthyophthirius</taxon>
    </lineage>
</organism>
<dbReference type="RefSeq" id="XP_004030833.1">
    <property type="nucleotide sequence ID" value="XM_004030785.1"/>
</dbReference>
<dbReference type="Pfam" id="PF00168">
    <property type="entry name" value="C2"/>
    <property type="match status" value="1"/>
</dbReference>
<gene>
    <name evidence="2" type="ORF">IMG5_152470</name>
</gene>
<evidence type="ECO:0000313" key="3">
    <source>
        <dbReference type="Proteomes" id="UP000008983"/>
    </source>
</evidence>
<dbReference type="GO" id="GO:0005544">
    <property type="term" value="F:calcium-dependent phospholipid binding"/>
    <property type="evidence" value="ECO:0007669"/>
    <property type="project" value="InterPro"/>
</dbReference>
<accession>G0QYV2</accession>
<dbReference type="SUPFAM" id="SSF49562">
    <property type="entry name" value="C2 domain (Calcium/lipid-binding domain, CaLB)"/>
    <property type="match status" value="1"/>
</dbReference>
<protein>
    <recommendedName>
        <fullName evidence="1">C2 domain-containing protein</fullName>
    </recommendedName>
</protein>
<dbReference type="GeneID" id="14905710"/>
<dbReference type="Pfam" id="PF07002">
    <property type="entry name" value="Copine"/>
    <property type="match status" value="1"/>
</dbReference>
<evidence type="ECO:0000259" key="1">
    <source>
        <dbReference type="PROSITE" id="PS50004"/>
    </source>
</evidence>
<dbReference type="PANTHER" id="PTHR10857">
    <property type="entry name" value="COPINE"/>
    <property type="match status" value="1"/>
</dbReference>
<dbReference type="GO" id="GO:0071277">
    <property type="term" value="P:cellular response to calcium ion"/>
    <property type="evidence" value="ECO:0007669"/>
    <property type="project" value="TreeGrafter"/>
</dbReference>
<dbReference type="InParanoid" id="G0QYV2"/>
<reference evidence="2 3" key="1">
    <citation type="submission" date="2011-07" db="EMBL/GenBank/DDBJ databases">
        <authorList>
            <person name="Coyne R."/>
            <person name="Brami D."/>
            <person name="Johnson J."/>
            <person name="Hostetler J."/>
            <person name="Hannick L."/>
            <person name="Clark T."/>
            <person name="Cassidy-Hanley D."/>
            <person name="Inman J."/>
        </authorList>
    </citation>
    <scope>NUCLEOTIDE SEQUENCE [LARGE SCALE GENOMIC DNA]</scope>
    <source>
        <strain evidence="2 3">G5</strain>
    </source>
</reference>
<dbReference type="AlphaFoldDB" id="G0QYV2"/>